<feature type="region of interest" description="Disordered" evidence="3">
    <location>
        <begin position="42"/>
        <end position="100"/>
    </location>
</feature>
<keyword evidence="1" id="KW-0732">Signal</keyword>
<dbReference type="PANTHER" id="PTHR42776:SF13">
    <property type="entry name" value="DIPEPTIDYL-PEPTIDASE 5"/>
    <property type="match status" value="1"/>
</dbReference>
<organism evidence="5 6">
    <name type="scientific">Quadrisphaera setariae</name>
    <dbReference type="NCBI Taxonomy" id="2593304"/>
    <lineage>
        <taxon>Bacteria</taxon>
        <taxon>Bacillati</taxon>
        <taxon>Actinomycetota</taxon>
        <taxon>Actinomycetes</taxon>
        <taxon>Kineosporiales</taxon>
        <taxon>Kineosporiaceae</taxon>
        <taxon>Quadrisphaera</taxon>
    </lineage>
</organism>
<dbReference type="Pfam" id="PF00326">
    <property type="entry name" value="Peptidase_S9"/>
    <property type="match status" value="1"/>
</dbReference>
<evidence type="ECO:0000313" key="6">
    <source>
        <dbReference type="Proteomes" id="UP000321234"/>
    </source>
</evidence>
<evidence type="ECO:0000256" key="3">
    <source>
        <dbReference type="SAM" id="MobiDB-lite"/>
    </source>
</evidence>
<dbReference type="Gene3D" id="3.40.50.1820">
    <property type="entry name" value="alpha/beta hydrolase"/>
    <property type="match status" value="1"/>
</dbReference>
<sequence length="707" mass="74686">MSRTPDGTPFSDLVAYTRLPRTGGLALSPDGTRLVTAVSQLDERGGGSTTALWEVDPTGRRPARRLTRGAEGESSPAFTPSGDLLFTSARPDPAAAEDDGDDAPAALWCLPAAGGEARKVAVRPGGVAGVVVAREAGTVLLGSPTLPSATDAADDARLRKLRKDTRTTGVLHDALPVRNWDHDLGPDRHRLLVAASGDGVDVGAVLSGTGGRSGSGDDRLELRDLTGHVGAALPDDPAWTITADGSTVVTEWHVPEARGDSRTSLVAVDVATGERRTLLDDVSHDHTAPVAAPTGGRVAVLRWRRATPSHSMDVDVVVVDAATGESLVLAAGWDRWPASLTWTPDGTALLVTADDGGRCPVFRLAVDGSSADGAERLTADDGAYSDVVASPDGQWVYALRAAVDAPPTPVRIPAAGGEPEVLPAPAHALGAWDATGPQLPGTLTEVTATAEDGTPVRAWLALPHGAGPDSPAPLLLWIHGGPLSSWNAWSWRWNPWLAAARGYAVLLPDPALSTGYGLDFIERGLGRWGAEPYTDLMTITDAAVARDDVDAERTAAMGGSFGGYMANWVAGHTDRFRAIVTHASLWALDQFSGTTDFPAEWAREMTAEMVRHNSPHDHADAITTPVLVIHGDDDDRVPVGEALRLWYDLLSRSTEPDGRSPHRFLLFPDEGHWVLGAGNARLWYATVFAFLDQHVLGRPWTAPEELG</sequence>
<dbReference type="InterPro" id="IPR029058">
    <property type="entry name" value="AB_hydrolase_fold"/>
</dbReference>
<dbReference type="Gene3D" id="2.120.10.30">
    <property type="entry name" value="TolB, C-terminal domain"/>
    <property type="match status" value="2"/>
</dbReference>
<dbReference type="GO" id="GO:0006508">
    <property type="term" value="P:proteolysis"/>
    <property type="evidence" value="ECO:0007669"/>
    <property type="project" value="InterPro"/>
</dbReference>
<feature type="domain" description="Peptidase S9 prolyl oligopeptidase catalytic" evidence="4">
    <location>
        <begin position="489"/>
        <end position="695"/>
    </location>
</feature>
<evidence type="ECO:0000259" key="4">
    <source>
        <dbReference type="Pfam" id="PF00326"/>
    </source>
</evidence>
<keyword evidence="2" id="KW-0378">Hydrolase</keyword>
<dbReference type="InterPro" id="IPR001375">
    <property type="entry name" value="Peptidase_S9_cat"/>
</dbReference>
<dbReference type="GO" id="GO:0004252">
    <property type="term" value="F:serine-type endopeptidase activity"/>
    <property type="evidence" value="ECO:0007669"/>
    <property type="project" value="TreeGrafter"/>
</dbReference>
<evidence type="ECO:0000256" key="2">
    <source>
        <dbReference type="ARBA" id="ARBA00022801"/>
    </source>
</evidence>
<proteinExistence type="predicted"/>
<dbReference type="SUPFAM" id="SSF82171">
    <property type="entry name" value="DPP6 N-terminal domain-like"/>
    <property type="match status" value="1"/>
</dbReference>
<dbReference type="RefSeq" id="WP_147926450.1">
    <property type="nucleotide sequence ID" value="NZ_VKAC01000006.1"/>
</dbReference>
<evidence type="ECO:0000313" key="5">
    <source>
        <dbReference type="EMBL" id="TXR56018.1"/>
    </source>
</evidence>
<dbReference type="OrthoDB" id="262125at2"/>
<accession>A0A5C8ZFS7</accession>
<dbReference type="AlphaFoldDB" id="A0A5C8ZFS7"/>
<keyword evidence="6" id="KW-1185">Reference proteome</keyword>
<protein>
    <submittedName>
        <fullName evidence="5">S9 family peptidase</fullName>
    </submittedName>
</protein>
<dbReference type="Proteomes" id="UP000321234">
    <property type="component" value="Unassembled WGS sequence"/>
</dbReference>
<evidence type="ECO:0000256" key="1">
    <source>
        <dbReference type="ARBA" id="ARBA00022729"/>
    </source>
</evidence>
<dbReference type="InterPro" id="IPR011042">
    <property type="entry name" value="6-blade_b-propeller_TolB-like"/>
</dbReference>
<dbReference type="SUPFAM" id="SSF53474">
    <property type="entry name" value="alpha/beta-Hydrolases"/>
    <property type="match status" value="1"/>
</dbReference>
<dbReference type="EMBL" id="VKAC01000006">
    <property type="protein sequence ID" value="TXR56018.1"/>
    <property type="molecule type" value="Genomic_DNA"/>
</dbReference>
<gene>
    <name evidence="5" type="ORF">FMM08_11220</name>
</gene>
<dbReference type="PANTHER" id="PTHR42776">
    <property type="entry name" value="SERINE PEPTIDASE S9 FAMILY MEMBER"/>
    <property type="match status" value="1"/>
</dbReference>
<name>A0A5C8ZFS7_9ACTN</name>
<reference evidence="5 6" key="1">
    <citation type="submission" date="2019-07" db="EMBL/GenBank/DDBJ databases">
        <title>Quadrisphaera sp. strain DD2A genome sequencing and assembly.</title>
        <authorList>
            <person name="Kim I."/>
        </authorList>
    </citation>
    <scope>NUCLEOTIDE SEQUENCE [LARGE SCALE GENOMIC DNA]</scope>
    <source>
        <strain evidence="5 6">DD2A</strain>
    </source>
</reference>
<comment type="caution">
    <text evidence="5">The sequence shown here is derived from an EMBL/GenBank/DDBJ whole genome shotgun (WGS) entry which is preliminary data.</text>
</comment>